<evidence type="ECO:0000313" key="2">
    <source>
        <dbReference type="EMBL" id="KAK7406411.1"/>
    </source>
</evidence>
<keyword evidence="3" id="KW-1185">Reference proteome</keyword>
<accession>A0AAN9SWG9</accession>
<feature type="compositionally biased region" description="Basic and acidic residues" evidence="1">
    <location>
        <begin position="47"/>
        <end position="56"/>
    </location>
</feature>
<dbReference type="EMBL" id="JAYMYS010000002">
    <property type="protein sequence ID" value="KAK7406411.1"/>
    <property type="molecule type" value="Genomic_DNA"/>
</dbReference>
<protein>
    <submittedName>
        <fullName evidence="2">Uncharacterized protein</fullName>
    </submittedName>
</protein>
<name>A0AAN9SWG9_PSOTE</name>
<proteinExistence type="predicted"/>
<evidence type="ECO:0000256" key="1">
    <source>
        <dbReference type="SAM" id="MobiDB-lite"/>
    </source>
</evidence>
<reference evidence="2 3" key="1">
    <citation type="submission" date="2024-01" db="EMBL/GenBank/DDBJ databases">
        <title>The genomes of 5 underutilized Papilionoideae crops provide insights into root nodulation and disease resistanc.</title>
        <authorList>
            <person name="Jiang F."/>
        </authorList>
    </citation>
    <scope>NUCLEOTIDE SEQUENCE [LARGE SCALE GENOMIC DNA]</scope>
    <source>
        <strain evidence="2">DUOXIRENSHENG_FW03</strain>
        <tissue evidence="2">Leaves</tissue>
    </source>
</reference>
<comment type="caution">
    <text evidence="2">The sequence shown here is derived from an EMBL/GenBank/DDBJ whole genome shotgun (WGS) entry which is preliminary data.</text>
</comment>
<organism evidence="2 3">
    <name type="scientific">Psophocarpus tetragonolobus</name>
    <name type="common">Winged bean</name>
    <name type="synonym">Dolichos tetragonolobus</name>
    <dbReference type="NCBI Taxonomy" id="3891"/>
    <lineage>
        <taxon>Eukaryota</taxon>
        <taxon>Viridiplantae</taxon>
        <taxon>Streptophyta</taxon>
        <taxon>Embryophyta</taxon>
        <taxon>Tracheophyta</taxon>
        <taxon>Spermatophyta</taxon>
        <taxon>Magnoliopsida</taxon>
        <taxon>eudicotyledons</taxon>
        <taxon>Gunneridae</taxon>
        <taxon>Pentapetalae</taxon>
        <taxon>rosids</taxon>
        <taxon>fabids</taxon>
        <taxon>Fabales</taxon>
        <taxon>Fabaceae</taxon>
        <taxon>Papilionoideae</taxon>
        <taxon>50 kb inversion clade</taxon>
        <taxon>NPAAA clade</taxon>
        <taxon>indigoferoid/millettioid clade</taxon>
        <taxon>Phaseoleae</taxon>
        <taxon>Psophocarpus</taxon>
    </lineage>
</organism>
<evidence type="ECO:0000313" key="3">
    <source>
        <dbReference type="Proteomes" id="UP001386955"/>
    </source>
</evidence>
<sequence length="67" mass="7199">MLTSEMGALSVLLVLLIFCNSGFLGIAGGLLNFTRYGIPRKNLSRNGKAELEDKRGVPSGANPLHNR</sequence>
<dbReference type="AlphaFoldDB" id="A0AAN9SWG9"/>
<dbReference type="Proteomes" id="UP001386955">
    <property type="component" value="Unassembled WGS sequence"/>
</dbReference>
<feature type="region of interest" description="Disordered" evidence="1">
    <location>
        <begin position="47"/>
        <end position="67"/>
    </location>
</feature>
<gene>
    <name evidence="2" type="ORF">VNO78_08035</name>
</gene>